<reference evidence="2" key="1">
    <citation type="submission" date="2018-06" db="EMBL/GenBank/DDBJ databases">
        <authorList>
            <person name="Zhirakovskaya E."/>
        </authorList>
    </citation>
    <scope>NUCLEOTIDE SEQUENCE</scope>
</reference>
<dbReference type="PANTHER" id="PTHR45036">
    <property type="entry name" value="METHYLTRANSFERASE LIKE 7B"/>
    <property type="match status" value="1"/>
</dbReference>
<evidence type="ECO:0000313" key="2">
    <source>
        <dbReference type="EMBL" id="VAW27291.1"/>
    </source>
</evidence>
<dbReference type="EMBL" id="UOES01000207">
    <property type="protein sequence ID" value="VAW27291.1"/>
    <property type="molecule type" value="Genomic_DNA"/>
</dbReference>
<gene>
    <name evidence="2" type="ORF">MNBD_BACTEROID06-1376</name>
</gene>
<dbReference type="Gene3D" id="3.40.50.150">
    <property type="entry name" value="Vaccinia Virus protein VP39"/>
    <property type="match status" value="1"/>
</dbReference>
<dbReference type="AlphaFoldDB" id="A0A3B0U8D0"/>
<organism evidence="2">
    <name type="scientific">hydrothermal vent metagenome</name>
    <dbReference type="NCBI Taxonomy" id="652676"/>
    <lineage>
        <taxon>unclassified sequences</taxon>
        <taxon>metagenomes</taxon>
        <taxon>ecological metagenomes</taxon>
    </lineage>
</organism>
<accession>A0A3B0U8D0</accession>
<dbReference type="InterPro" id="IPR052356">
    <property type="entry name" value="Thiol_S-MT"/>
</dbReference>
<name>A0A3B0U8D0_9ZZZZ</name>
<evidence type="ECO:0000259" key="1">
    <source>
        <dbReference type="Pfam" id="PF08241"/>
    </source>
</evidence>
<dbReference type="CDD" id="cd02440">
    <property type="entry name" value="AdoMet_MTases"/>
    <property type="match status" value="1"/>
</dbReference>
<protein>
    <recommendedName>
        <fullName evidence="1">Methyltransferase type 11 domain-containing protein</fullName>
    </recommendedName>
</protein>
<sequence>MKLYQKLFAKFYDGFMHNFEKRLYKKRNHLLSNLEGQVIGVGEGTGINFQFYPDGITVYAVEPSKPMMDKAVIKAEGKPNIKFYNKSINDAELNQHFKEQSIDVIICTLVLCTIPDPVKALENFKRWLKPNGKLIIMEHIHASKTVNKKMQNFINPVWKAFGEGCHLNRNTDVLIKEVGFEPIEEEYFMRTLRFYAGVFTLTQTN</sequence>
<dbReference type="Pfam" id="PF08241">
    <property type="entry name" value="Methyltransf_11"/>
    <property type="match status" value="1"/>
</dbReference>
<proteinExistence type="predicted"/>
<dbReference type="InterPro" id="IPR013216">
    <property type="entry name" value="Methyltransf_11"/>
</dbReference>
<feature type="domain" description="Methyltransferase type 11" evidence="1">
    <location>
        <begin position="41"/>
        <end position="136"/>
    </location>
</feature>
<dbReference type="PANTHER" id="PTHR45036:SF1">
    <property type="entry name" value="METHYLTRANSFERASE LIKE 7A"/>
    <property type="match status" value="1"/>
</dbReference>
<dbReference type="GO" id="GO:0008757">
    <property type="term" value="F:S-adenosylmethionine-dependent methyltransferase activity"/>
    <property type="evidence" value="ECO:0007669"/>
    <property type="project" value="InterPro"/>
</dbReference>
<dbReference type="SUPFAM" id="SSF53335">
    <property type="entry name" value="S-adenosyl-L-methionine-dependent methyltransferases"/>
    <property type="match status" value="1"/>
</dbReference>
<dbReference type="InterPro" id="IPR029063">
    <property type="entry name" value="SAM-dependent_MTases_sf"/>
</dbReference>